<name>A0A0A3I2B7_9BACL</name>
<dbReference type="Proteomes" id="UP000030416">
    <property type="component" value="Unassembled WGS sequence"/>
</dbReference>
<reference evidence="3 4" key="1">
    <citation type="submission" date="2014-02" db="EMBL/GenBank/DDBJ databases">
        <title>Draft genome sequence of Lysinibacillus manganicus DSM 26584T.</title>
        <authorList>
            <person name="Zhang F."/>
            <person name="Wang G."/>
            <person name="Zhang L."/>
        </authorList>
    </citation>
    <scope>NUCLEOTIDE SEQUENCE [LARGE SCALE GENOMIC DNA]</scope>
    <source>
        <strain evidence="3 4">DSM 26584</strain>
    </source>
</reference>
<evidence type="ECO:0000313" key="4">
    <source>
        <dbReference type="Proteomes" id="UP000030416"/>
    </source>
</evidence>
<dbReference type="InterPro" id="IPR036291">
    <property type="entry name" value="NAD(P)-bd_dom_sf"/>
</dbReference>
<comment type="caution">
    <text evidence="3">The sequence shown here is derived from an EMBL/GenBank/DDBJ whole genome shotgun (WGS) entry which is preliminary data.</text>
</comment>
<dbReference type="eggNOG" id="COG1028">
    <property type="taxonomic scope" value="Bacteria"/>
</dbReference>
<dbReference type="PANTHER" id="PTHR43157:SF31">
    <property type="entry name" value="PHOSPHATIDYLINOSITOL-GLYCAN BIOSYNTHESIS CLASS F PROTEIN"/>
    <property type="match status" value="1"/>
</dbReference>
<dbReference type="Pfam" id="PF00106">
    <property type="entry name" value="adh_short"/>
    <property type="match status" value="1"/>
</dbReference>
<feature type="region of interest" description="Disordered" evidence="2">
    <location>
        <begin position="201"/>
        <end position="226"/>
    </location>
</feature>
<evidence type="ECO:0000313" key="3">
    <source>
        <dbReference type="EMBL" id="KGR78839.1"/>
    </source>
</evidence>
<protein>
    <recommendedName>
        <fullName evidence="5">Short-chain dehydrogenase</fullName>
    </recommendedName>
</protein>
<keyword evidence="1" id="KW-0560">Oxidoreductase</keyword>
<organism evidence="3 4">
    <name type="scientific">Ureibacillus manganicus DSM 26584</name>
    <dbReference type="NCBI Taxonomy" id="1384049"/>
    <lineage>
        <taxon>Bacteria</taxon>
        <taxon>Bacillati</taxon>
        <taxon>Bacillota</taxon>
        <taxon>Bacilli</taxon>
        <taxon>Bacillales</taxon>
        <taxon>Caryophanaceae</taxon>
        <taxon>Ureibacillus</taxon>
    </lineage>
</organism>
<keyword evidence="4" id="KW-1185">Reference proteome</keyword>
<evidence type="ECO:0000256" key="1">
    <source>
        <dbReference type="ARBA" id="ARBA00023002"/>
    </source>
</evidence>
<dbReference type="AlphaFoldDB" id="A0A0A3I2B7"/>
<evidence type="ECO:0000256" key="2">
    <source>
        <dbReference type="SAM" id="MobiDB-lite"/>
    </source>
</evidence>
<dbReference type="SUPFAM" id="SSF51735">
    <property type="entry name" value="NAD(P)-binding Rossmann-fold domains"/>
    <property type="match status" value="1"/>
</dbReference>
<gene>
    <name evidence="3" type="ORF">CD29_09175</name>
</gene>
<accession>A0A0A3I2B7</accession>
<sequence length="293" mass="32703">MTQQSGKTVVITGAHKGIGYETSLAFAENGATVILAVSDFHKGKSIQEKILSVFPDAKVDVMYLDLNELESIHEFAKEYKTNYRTLSILILNESIHSVQQRKTKEGFESHFGVNFLGHFALTGLLLDLLKITPNSRVITIGDKLSGKTKLSFGHFKGSKNYQPDKFYTQSKLANLLFAKHLDEKFKEYNIQTISVCCQTPTDSKKVDSARSKVKSSKSTSNDEVKDKEKHKFPLTVLYAATSSSLLGGEFIGPSKNKSNTPSELSTLKKMYDKNVAHNLWQVSENLCGVNYKF</sequence>
<evidence type="ECO:0008006" key="5">
    <source>
        <dbReference type="Google" id="ProtNLM"/>
    </source>
</evidence>
<dbReference type="EMBL" id="JPVN01000009">
    <property type="protein sequence ID" value="KGR78839.1"/>
    <property type="molecule type" value="Genomic_DNA"/>
</dbReference>
<dbReference type="GO" id="GO:0016491">
    <property type="term" value="F:oxidoreductase activity"/>
    <property type="evidence" value="ECO:0007669"/>
    <property type="project" value="UniProtKB-KW"/>
</dbReference>
<dbReference type="Gene3D" id="3.40.50.720">
    <property type="entry name" value="NAD(P)-binding Rossmann-like Domain"/>
    <property type="match status" value="1"/>
</dbReference>
<dbReference type="PANTHER" id="PTHR43157">
    <property type="entry name" value="PHOSPHATIDYLINOSITOL-GLYCAN BIOSYNTHESIS CLASS F PROTEIN-RELATED"/>
    <property type="match status" value="1"/>
</dbReference>
<proteinExistence type="predicted"/>
<dbReference type="InterPro" id="IPR002347">
    <property type="entry name" value="SDR_fam"/>
</dbReference>
<dbReference type="STRING" id="1384049.CD29_09175"/>